<dbReference type="AlphaFoldDB" id="A0A7W1WQ99"/>
<dbReference type="Gene3D" id="3.50.30.50">
    <property type="entry name" value="Putative cyclase"/>
    <property type="match status" value="1"/>
</dbReference>
<dbReference type="InterPro" id="IPR037175">
    <property type="entry name" value="KFase_sf"/>
</dbReference>
<gene>
    <name evidence="1" type="ORF">H1191_06480</name>
</gene>
<protein>
    <submittedName>
        <fullName evidence="1">Cyclase family protein</fullName>
    </submittedName>
</protein>
<dbReference type="GO" id="GO:0019441">
    <property type="term" value="P:L-tryptophan catabolic process to kynurenine"/>
    <property type="evidence" value="ECO:0007669"/>
    <property type="project" value="InterPro"/>
</dbReference>
<name>A0A7W1WQ99_9BACL</name>
<accession>A0A7W1WQ99</accession>
<proteinExistence type="predicted"/>
<sequence>MYYTGVSEKWNDPEVFVTEYPGLDGEATDWILDQGVVNVCTDAISTDNPADITYPNHTRHGERLVVHTELIANMNKIPVHRFQFLMTPLRLVGGTGCPVRALALWE</sequence>
<dbReference type="Proteomes" id="UP000535491">
    <property type="component" value="Unassembled WGS sequence"/>
</dbReference>
<dbReference type="SUPFAM" id="SSF102198">
    <property type="entry name" value="Putative cyclase"/>
    <property type="match status" value="1"/>
</dbReference>
<evidence type="ECO:0000313" key="1">
    <source>
        <dbReference type="EMBL" id="MBA4493949.1"/>
    </source>
</evidence>
<keyword evidence="2" id="KW-1185">Reference proteome</keyword>
<dbReference type="InterPro" id="IPR007325">
    <property type="entry name" value="KFase/CYL"/>
</dbReference>
<dbReference type="EMBL" id="JACEIQ010000004">
    <property type="protein sequence ID" value="MBA4493949.1"/>
    <property type="molecule type" value="Genomic_DNA"/>
</dbReference>
<reference evidence="1 2" key="1">
    <citation type="submission" date="2020-07" db="EMBL/GenBank/DDBJ databases">
        <authorList>
            <person name="Feng H."/>
        </authorList>
    </citation>
    <scope>NUCLEOTIDE SEQUENCE [LARGE SCALE GENOMIC DNA]</scope>
    <source>
        <strain evidence="2">s-10</strain>
    </source>
</reference>
<dbReference type="Pfam" id="PF04199">
    <property type="entry name" value="Cyclase"/>
    <property type="match status" value="1"/>
</dbReference>
<evidence type="ECO:0000313" key="2">
    <source>
        <dbReference type="Proteomes" id="UP000535491"/>
    </source>
</evidence>
<organism evidence="1 2">
    <name type="scientific">Paenactinomyces guangxiensis</name>
    <dbReference type="NCBI Taxonomy" id="1490290"/>
    <lineage>
        <taxon>Bacteria</taxon>
        <taxon>Bacillati</taxon>
        <taxon>Bacillota</taxon>
        <taxon>Bacilli</taxon>
        <taxon>Bacillales</taxon>
        <taxon>Thermoactinomycetaceae</taxon>
        <taxon>Paenactinomyces</taxon>
    </lineage>
</organism>
<dbReference type="GO" id="GO:0004061">
    <property type="term" value="F:arylformamidase activity"/>
    <property type="evidence" value="ECO:0007669"/>
    <property type="project" value="InterPro"/>
</dbReference>
<comment type="caution">
    <text evidence="1">The sequence shown here is derived from an EMBL/GenBank/DDBJ whole genome shotgun (WGS) entry which is preliminary data.</text>
</comment>